<dbReference type="InterPro" id="IPR002900">
    <property type="entry name" value="DUF38/FTH_CAE_spp"/>
</dbReference>
<evidence type="ECO:0000259" key="1">
    <source>
        <dbReference type="PROSITE" id="PS50181"/>
    </source>
</evidence>
<dbReference type="Pfam" id="PF01827">
    <property type="entry name" value="FTH"/>
    <property type="match status" value="1"/>
</dbReference>
<feature type="domain" description="F-box" evidence="1">
    <location>
        <begin position="1"/>
        <end position="47"/>
    </location>
</feature>
<dbReference type="Pfam" id="PF00646">
    <property type="entry name" value="F-box"/>
    <property type="match status" value="1"/>
</dbReference>
<dbReference type="InterPro" id="IPR001810">
    <property type="entry name" value="F-box_dom"/>
</dbReference>
<dbReference type="EMBL" id="DS268415">
    <property type="protein sequence ID" value="EFP11141.1"/>
    <property type="molecule type" value="Genomic_DNA"/>
</dbReference>
<organism evidence="3">
    <name type="scientific">Caenorhabditis remanei</name>
    <name type="common">Caenorhabditis vulgaris</name>
    <dbReference type="NCBI Taxonomy" id="31234"/>
    <lineage>
        <taxon>Eukaryota</taxon>
        <taxon>Metazoa</taxon>
        <taxon>Ecdysozoa</taxon>
        <taxon>Nematoda</taxon>
        <taxon>Chromadorea</taxon>
        <taxon>Rhabditida</taxon>
        <taxon>Rhabditina</taxon>
        <taxon>Rhabditomorpha</taxon>
        <taxon>Rhabditoidea</taxon>
        <taxon>Rhabditidae</taxon>
        <taxon>Peloderinae</taxon>
        <taxon>Caenorhabditis</taxon>
    </lineage>
</organism>
<dbReference type="InParanoid" id="E3LUS3"/>
<dbReference type="AlphaFoldDB" id="E3LUS3"/>
<keyword evidence="3" id="KW-1185">Reference proteome</keyword>
<gene>
    <name evidence="2" type="ORF">CRE_31125</name>
</gene>
<dbReference type="HOGENOM" id="CLU_076712_0_0_1"/>
<dbReference type="Proteomes" id="UP000008281">
    <property type="component" value="Unassembled WGS sequence"/>
</dbReference>
<protein>
    <recommendedName>
        <fullName evidence="1">F-box domain-containing protein</fullName>
    </recommendedName>
</protein>
<evidence type="ECO:0000313" key="3">
    <source>
        <dbReference type="Proteomes" id="UP000008281"/>
    </source>
</evidence>
<sequence>MRFFRGLPYLAIRKLFHFVDYETRLSLQRCSKRTKKLVDAMPFYFELVDIATQPLRIRICEDKGETMTYSNIAGLIYNYVWELCSTAIFNQINEKTVEKQLNHLWEIFRNKNIRIKTLFVSLTLLCPYDSEFAWVSFERIRLVCCLMKIMLFSLDHQLLVENFIIEYNENHDQVMCFLPFLHPEYLKFIKFINCKSSHAYIGPIVNLPQVIQCRRVVFDGFTWVPMKNFQHLPGVFLMNTKFDFNDTNRLIQVCEHDLNLYDYHFQHYFQHDTFEYFGMKGVKDNWFPEDSNTFIDDKNRKSMIVEGPKFAIKIVHKLEKKTIVLQRISLTPRNV</sequence>
<proteinExistence type="predicted"/>
<evidence type="ECO:0000313" key="2">
    <source>
        <dbReference type="EMBL" id="EFP11141.1"/>
    </source>
</evidence>
<name>E3LUS3_CAERE</name>
<reference evidence="2" key="1">
    <citation type="submission" date="2007-07" db="EMBL/GenBank/DDBJ databases">
        <title>PCAP assembly of the Caenorhabditis remanei genome.</title>
        <authorList>
            <consortium name="The Caenorhabditis remanei Sequencing Consortium"/>
            <person name="Wilson R.K."/>
        </authorList>
    </citation>
    <scope>NUCLEOTIDE SEQUENCE [LARGE SCALE GENOMIC DNA]</scope>
    <source>
        <strain evidence="2">PB4641</strain>
    </source>
</reference>
<dbReference type="PROSITE" id="PS50181">
    <property type="entry name" value="FBOX"/>
    <property type="match status" value="1"/>
</dbReference>
<accession>E3LUS3</accession>